<dbReference type="RefSeq" id="WP_116415617.1">
    <property type="nucleotide sequence ID" value="NZ_NBWZ01000001.1"/>
</dbReference>
<dbReference type="AlphaFoldDB" id="A0A3E0VKS4"/>
<protein>
    <submittedName>
        <fullName evidence="3">Uncharacterized protein</fullName>
    </submittedName>
</protein>
<keyword evidence="4" id="KW-1185">Reference proteome</keyword>
<comment type="caution">
    <text evidence="3">The sequence shown here is derived from an EMBL/GenBank/DDBJ whole genome shotgun (WGS) entry which is preliminary data.</text>
</comment>
<evidence type="ECO:0000256" key="2">
    <source>
        <dbReference type="SAM" id="Phobius"/>
    </source>
</evidence>
<feature type="transmembrane region" description="Helical" evidence="2">
    <location>
        <begin position="876"/>
        <end position="897"/>
    </location>
</feature>
<evidence type="ECO:0000313" key="4">
    <source>
        <dbReference type="Proteomes" id="UP000256486"/>
    </source>
</evidence>
<reference evidence="3 4" key="1">
    <citation type="submission" date="2017-04" db="EMBL/GenBank/DDBJ databases">
        <title>Comparative genome analysis of Subtercola boreus.</title>
        <authorList>
            <person name="Cho Y.-J."/>
            <person name="Cho A."/>
            <person name="Kim O.-S."/>
            <person name="Lee J.-I."/>
        </authorList>
    </citation>
    <scope>NUCLEOTIDE SEQUENCE [LARGE SCALE GENOMIC DNA]</scope>
    <source>
        <strain evidence="3 4">K300</strain>
    </source>
</reference>
<dbReference type="EMBL" id="NBWZ01000001">
    <property type="protein sequence ID" value="RFA10235.1"/>
    <property type="molecule type" value="Genomic_DNA"/>
</dbReference>
<proteinExistence type="predicted"/>
<gene>
    <name evidence="3" type="ORF">B7R54_14225</name>
</gene>
<feature type="region of interest" description="Disordered" evidence="1">
    <location>
        <begin position="827"/>
        <end position="869"/>
    </location>
</feature>
<keyword evidence="2" id="KW-0812">Transmembrane</keyword>
<keyword evidence="2" id="KW-1133">Transmembrane helix</keyword>
<dbReference type="OrthoDB" id="5115419at2"/>
<name>A0A3E0VKS4_9MICO</name>
<organism evidence="3 4">
    <name type="scientific">Subtercola boreus</name>
    <dbReference type="NCBI Taxonomy" id="120213"/>
    <lineage>
        <taxon>Bacteria</taxon>
        <taxon>Bacillati</taxon>
        <taxon>Actinomycetota</taxon>
        <taxon>Actinomycetes</taxon>
        <taxon>Micrococcales</taxon>
        <taxon>Microbacteriaceae</taxon>
        <taxon>Subtercola</taxon>
    </lineage>
</organism>
<evidence type="ECO:0000313" key="3">
    <source>
        <dbReference type="EMBL" id="RFA10235.1"/>
    </source>
</evidence>
<feature type="compositionally biased region" description="Gly residues" evidence="1">
    <location>
        <begin position="835"/>
        <end position="851"/>
    </location>
</feature>
<evidence type="ECO:0000256" key="1">
    <source>
        <dbReference type="SAM" id="MobiDB-lite"/>
    </source>
</evidence>
<sequence length="906" mass="95734">MPRRTPRHRSLRFLRLPAVLAIGAVVGTGGIVAAPAPQAQAASSVYSSTTTWIKTITSVLGPAGKVFGFDSAPLDLAAAFIGPLLSIILGGGDDQPKGPQIQDVLDRLEQLNDIENKIDMLHDDLATIQSQILDTDQHVLMGTCTVQTTQLNAYLTKLQSAQSKYKTMLDRVEDLREHGGDGTELQLAVNEFVDYSLGDAGRTAVVGTPLGDGVMSVNTALLTTGGGPGLIKSCGEAYLAGWRNDQAHAGADDAGRWLDDRNYYQPLQNLVEFWQTASAQGAFLVEEAALLKSARTWVGDGNALAPEDQASVCKLALNATGSTTSAKTRAICRDGSVFMQTYYNGLAAEWREVGMPLSNDDMVLSPGSAVTGVVYNNRVVPSTLWARNPSTFPATWTSGTWTTSATPVTVDSIPGFAPATESQWLDLSSSYAATHPSNQPVVAKTQNSWTAQKNAYKATEVTPFAPVDVLAQMRNSVQPGTPAADGTPTTTHLFDLTGVTSAWIPNQTASHTFPMFVGREPFELGKADGLTFPPSSFQDGFNESGQADYLYDDNGLAVKCFVAPVDGVVCSDTVGSWFIARETSEYNYGEAYQVFAVNPGAPETGRLAIASYPDSGCLGIPTECAWRVTSIDRTYDLPSWLAPFTTKSGQKYEGDPTAKATLWPVAAVPKECGTTSWGVPTQCRASIDAWLKATIPNPSIPGPVATSAATVSDHDFTDRAYCEVPGWQPNTSEAGVAITTGEVTWTGWKTDGVTYTATTAAADPLALTDFARKAGWYSDDFARARETFTLRCSFAARYTDLATETTVQSAVATATRVTGSNTFSLARVGAEDPGAGSGTPGAGSPGTGTGGSQQPVVGTNPSHASGGQLAATGSEAAPWALFAAALALFGLWAALVARPRVRRRGR</sequence>
<keyword evidence="2" id="KW-0472">Membrane</keyword>
<dbReference type="Proteomes" id="UP000256486">
    <property type="component" value="Unassembled WGS sequence"/>
</dbReference>
<accession>A0A3E0VKS4</accession>